<evidence type="ECO:0000259" key="8">
    <source>
        <dbReference type="Pfam" id="PF01529"/>
    </source>
</evidence>
<comment type="catalytic activity">
    <reaction evidence="7">
        <text>L-cysteinyl-[protein] + hexadecanoyl-CoA = S-hexadecanoyl-L-cysteinyl-[protein] + CoA</text>
        <dbReference type="Rhea" id="RHEA:36683"/>
        <dbReference type="Rhea" id="RHEA-COMP:10131"/>
        <dbReference type="Rhea" id="RHEA-COMP:11032"/>
        <dbReference type="ChEBI" id="CHEBI:29950"/>
        <dbReference type="ChEBI" id="CHEBI:57287"/>
        <dbReference type="ChEBI" id="CHEBI:57379"/>
        <dbReference type="ChEBI" id="CHEBI:74151"/>
        <dbReference type="EC" id="2.3.1.225"/>
    </reaction>
</comment>
<dbReference type="OrthoDB" id="9909019at2759"/>
<gene>
    <name evidence="9" type="ORF">F1559_002062</name>
</gene>
<evidence type="ECO:0000313" key="9">
    <source>
        <dbReference type="EMBL" id="KAF6003255.1"/>
    </source>
</evidence>
<name>A0A7J7IJJ7_9RHOD</name>
<sequence length="381" mass="43152">MREGTGRRFPRCGLSTLRHLWNSRIDNIRMGRVQSGDRSSSFEYIGDDRVTGTEQALDLLACASAVCTRHLGPLFVFFAMALIGLIVFTYFRYMLPALYQIAASSAHTTRTRVAVSVHLAASMHLLFCVLYSYLRTVCTNPGSPPLAAANQSCQPSRPSWFENEDASACRSQERGWPVCSRCGCWRPPRTHHCSVCRRCVLHMDHHCIWMNACVGYYNYGSFLSTLYFLVLGATDTVGTVLYIWMRAPSRSELRSNIWVLYSFVLALCLGLALFALLAFHAWILSLGLSTIDYLAGHPSELTSTANFEPTSTRIDLEKPTPTVDGYSTSGRKLSRWRCFRANARALFGRHQPLWRFLVLPSFTRRLGDPYEYRPDQLRQVV</sequence>
<feature type="transmembrane region" description="Helical" evidence="7">
    <location>
        <begin position="226"/>
        <end position="245"/>
    </location>
</feature>
<dbReference type="GO" id="GO:0019706">
    <property type="term" value="F:protein-cysteine S-palmitoyltransferase activity"/>
    <property type="evidence" value="ECO:0007669"/>
    <property type="project" value="UniProtKB-EC"/>
</dbReference>
<comment type="domain">
    <text evidence="7">The DHHC domain is required for palmitoyltransferase activity.</text>
</comment>
<accession>A0A7J7IJJ7</accession>
<protein>
    <recommendedName>
        <fullName evidence="7">Palmitoyltransferase</fullName>
        <ecNumber evidence="7">2.3.1.225</ecNumber>
    </recommendedName>
</protein>
<organism evidence="9 10">
    <name type="scientific">Cyanidiococcus yangmingshanensis</name>
    <dbReference type="NCBI Taxonomy" id="2690220"/>
    <lineage>
        <taxon>Eukaryota</taxon>
        <taxon>Rhodophyta</taxon>
        <taxon>Bangiophyceae</taxon>
        <taxon>Cyanidiales</taxon>
        <taxon>Cyanidiaceae</taxon>
        <taxon>Cyanidiococcus</taxon>
    </lineage>
</organism>
<evidence type="ECO:0000313" key="10">
    <source>
        <dbReference type="Proteomes" id="UP000530660"/>
    </source>
</evidence>
<dbReference type="EC" id="2.3.1.225" evidence="7"/>
<evidence type="ECO:0000256" key="3">
    <source>
        <dbReference type="ARBA" id="ARBA00022692"/>
    </source>
</evidence>
<evidence type="ECO:0000256" key="7">
    <source>
        <dbReference type="RuleBase" id="RU079119"/>
    </source>
</evidence>
<evidence type="ECO:0000256" key="5">
    <source>
        <dbReference type="ARBA" id="ARBA00023136"/>
    </source>
</evidence>
<keyword evidence="10" id="KW-1185">Reference proteome</keyword>
<dbReference type="GO" id="GO:0016020">
    <property type="term" value="C:membrane"/>
    <property type="evidence" value="ECO:0007669"/>
    <property type="project" value="UniProtKB-SubCell"/>
</dbReference>
<dbReference type="EMBL" id="VWRR01000007">
    <property type="protein sequence ID" value="KAF6003255.1"/>
    <property type="molecule type" value="Genomic_DNA"/>
</dbReference>
<comment type="similarity">
    <text evidence="7">Belongs to the DHHC palmitoyltransferase family.</text>
</comment>
<keyword evidence="3 7" id="KW-0812">Transmembrane</keyword>
<dbReference type="Pfam" id="PF01529">
    <property type="entry name" value="DHHC"/>
    <property type="match status" value="1"/>
</dbReference>
<feature type="transmembrane region" description="Helical" evidence="7">
    <location>
        <begin position="74"/>
        <end position="93"/>
    </location>
</feature>
<dbReference type="InterPro" id="IPR001594">
    <property type="entry name" value="Palmitoyltrfase_DHHC"/>
</dbReference>
<dbReference type="Proteomes" id="UP000530660">
    <property type="component" value="Unassembled WGS sequence"/>
</dbReference>
<evidence type="ECO:0000256" key="6">
    <source>
        <dbReference type="ARBA" id="ARBA00023315"/>
    </source>
</evidence>
<keyword evidence="6 7" id="KW-0012">Acyltransferase</keyword>
<keyword evidence="5 7" id="KW-0472">Membrane</keyword>
<evidence type="ECO:0000256" key="4">
    <source>
        <dbReference type="ARBA" id="ARBA00022989"/>
    </source>
</evidence>
<comment type="subcellular location">
    <subcellularLocation>
        <location evidence="1">Membrane</location>
        <topology evidence="1">Multi-pass membrane protein</topology>
    </subcellularLocation>
</comment>
<keyword evidence="4 7" id="KW-1133">Transmembrane helix</keyword>
<feature type="transmembrane region" description="Helical" evidence="7">
    <location>
        <begin position="257"/>
        <end position="283"/>
    </location>
</feature>
<dbReference type="InterPro" id="IPR039859">
    <property type="entry name" value="PFA4/ZDH16/20/ERF2-like"/>
</dbReference>
<feature type="transmembrane region" description="Helical" evidence="7">
    <location>
        <begin position="113"/>
        <end position="134"/>
    </location>
</feature>
<keyword evidence="2 7" id="KW-0808">Transferase</keyword>
<reference evidence="9 10" key="1">
    <citation type="journal article" date="2020" name="J. Phycol.">
        <title>Comparative genome analysis reveals Cyanidiococcus gen. nov., a new extremophilic red algal genus sister to Cyanidioschyzon (Cyanidioschyzonaceae, Rhodophyta).</title>
        <authorList>
            <person name="Liu S.-L."/>
            <person name="Chiang Y.-R."/>
            <person name="Yoon H.S."/>
            <person name="Fu H.-Y."/>
        </authorList>
    </citation>
    <scope>NUCLEOTIDE SEQUENCE [LARGE SCALE GENOMIC DNA]</scope>
    <source>
        <strain evidence="9 10">THAL066</strain>
    </source>
</reference>
<feature type="domain" description="Palmitoyltransferase DHHC" evidence="8">
    <location>
        <begin position="178"/>
        <end position="294"/>
    </location>
</feature>
<dbReference type="PANTHER" id="PTHR12246">
    <property type="entry name" value="PALMITOYLTRANSFERASE ZDHHC16"/>
    <property type="match status" value="1"/>
</dbReference>
<proteinExistence type="inferred from homology"/>
<comment type="caution">
    <text evidence="9">The sequence shown here is derived from an EMBL/GenBank/DDBJ whole genome shotgun (WGS) entry which is preliminary data.</text>
</comment>
<dbReference type="PROSITE" id="PS50216">
    <property type="entry name" value="DHHC"/>
    <property type="match status" value="1"/>
</dbReference>
<dbReference type="AlphaFoldDB" id="A0A7J7IJJ7"/>
<evidence type="ECO:0000256" key="2">
    <source>
        <dbReference type="ARBA" id="ARBA00022679"/>
    </source>
</evidence>
<evidence type="ECO:0000256" key="1">
    <source>
        <dbReference type="ARBA" id="ARBA00004141"/>
    </source>
</evidence>